<evidence type="ECO:0000256" key="5">
    <source>
        <dbReference type="ARBA" id="ARBA00022833"/>
    </source>
</evidence>
<dbReference type="Gene3D" id="3.50.30.30">
    <property type="match status" value="1"/>
</dbReference>
<keyword evidence="5" id="KW-0862">Zinc</keyword>
<evidence type="ECO:0000259" key="12">
    <source>
        <dbReference type="PROSITE" id="PS50089"/>
    </source>
</evidence>
<feature type="signal peptide" evidence="11">
    <location>
        <begin position="1"/>
        <end position="27"/>
    </location>
</feature>
<dbReference type="CDD" id="cd16668">
    <property type="entry name" value="RING-H2_RNF130-like"/>
    <property type="match status" value="1"/>
</dbReference>
<evidence type="ECO:0000256" key="8">
    <source>
        <dbReference type="PROSITE-ProRule" id="PRU00175"/>
    </source>
</evidence>
<dbReference type="InterPro" id="IPR013083">
    <property type="entry name" value="Znf_RING/FYVE/PHD"/>
</dbReference>
<dbReference type="InterPro" id="IPR001841">
    <property type="entry name" value="Znf_RING"/>
</dbReference>
<gene>
    <name evidence="14" type="primary">LOC106809633</name>
</gene>
<dbReference type="Gene3D" id="3.30.40.10">
    <property type="entry name" value="Zinc/RING finger domain, C3HC4 (zinc finger)"/>
    <property type="match status" value="1"/>
</dbReference>
<evidence type="ECO:0000256" key="11">
    <source>
        <dbReference type="SAM" id="SignalP"/>
    </source>
</evidence>
<dbReference type="SMART" id="SM00184">
    <property type="entry name" value="RING"/>
    <property type="match status" value="1"/>
</dbReference>
<keyword evidence="7 10" id="KW-0472">Membrane</keyword>
<keyword evidence="4 8" id="KW-0863">Zinc-finger</keyword>
<evidence type="ECO:0000256" key="4">
    <source>
        <dbReference type="ARBA" id="ARBA00022771"/>
    </source>
</evidence>
<evidence type="ECO:0000256" key="6">
    <source>
        <dbReference type="ARBA" id="ARBA00022989"/>
    </source>
</evidence>
<evidence type="ECO:0000256" key="9">
    <source>
        <dbReference type="SAM" id="MobiDB-lite"/>
    </source>
</evidence>
<feature type="chain" id="PRO_5045590975" evidence="11">
    <location>
        <begin position="28"/>
        <end position="422"/>
    </location>
</feature>
<evidence type="ECO:0000313" key="13">
    <source>
        <dbReference type="Proteomes" id="UP000695022"/>
    </source>
</evidence>
<evidence type="ECO:0000256" key="10">
    <source>
        <dbReference type="SAM" id="Phobius"/>
    </source>
</evidence>
<evidence type="ECO:0000256" key="7">
    <source>
        <dbReference type="ARBA" id="ARBA00023136"/>
    </source>
</evidence>
<dbReference type="InterPro" id="IPR003137">
    <property type="entry name" value="PA_domain"/>
</dbReference>
<dbReference type="InterPro" id="IPR046450">
    <property type="entry name" value="PA_dom_sf"/>
</dbReference>
<keyword evidence="13" id="KW-1185">Reference proteome</keyword>
<name>A0ABM1E7W1_PRICU</name>
<dbReference type="RefSeq" id="XP_014668282.1">
    <property type="nucleotide sequence ID" value="XM_014812796.1"/>
</dbReference>
<accession>A0ABM1E7W1</accession>
<evidence type="ECO:0000256" key="2">
    <source>
        <dbReference type="ARBA" id="ARBA00022692"/>
    </source>
</evidence>
<keyword evidence="11" id="KW-0732">Signal</keyword>
<keyword evidence="2 10" id="KW-0812">Transmembrane</keyword>
<dbReference type="PANTHER" id="PTHR46539:SF23">
    <property type="entry name" value="RING-TYPE DOMAIN-CONTAINING PROTEIN"/>
    <property type="match status" value="1"/>
</dbReference>
<feature type="domain" description="RING-type" evidence="12">
    <location>
        <begin position="267"/>
        <end position="308"/>
    </location>
</feature>
<evidence type="ECO:0000256" key="1">
    <source>
        <dbReference type="ARBA" id="ARBA00004167"/>
    </source>
</evidence>
<keyword evidence="3" id="KW-0479">Metal-binding</keyword>
<feature type="region of interest" description="Disordered" evidence="9">
    <location>
        <begin position="376"/>
        <end position="400"/>
    </location>
</feature>
<dbReference type="SUPFAM" id="SSF52025">
    <property type="entry name" value="PA domain"/>
    <property type="match status" value="1"/>
</dbReference>
<feature type="transmembrane region" description="Helical" evidence="10">
    <location>
        <begin position="198"/>
        <end position="221"/>
    </location>
</feature>
<keyword evidence="6 10" id="KW-1133">Transmembrane helix</keyword>
<dbReference type="Pfam" id="PF13639">
    <property type="entry name" value="zf-RING_2"/>
    <property type="match status" value="1"/>
</dbReference>
<proteinExistence type="predicted"/>
<dbReference type="PROSITE" id="PS50089">
    <property type="entry name" value="ZF_RING_2"/>
    <property type="match status" value="1"/>
</dbReference>
<evidence type="ECO:0000313" key="14">
    <source>
        <dbReference type="RefSeq" id="XP_014668282.1"/>
    </source>
</evidence>
<dbReference type="Pfam" id="PF02225">
    <property type="entry name" value="PA"/>
    <property type="match status" value="1"/>
</dbReference>
<dbReference type="PANTHER" id="PTHR46539">
    <property type="entry name" value="E3 UBIQUITIN-PROTEIN LIGASE ATL42"/>
    <property type="match status" value="1"/>
</dbReference>
<protein>
    <submittedName>
        <fullName evidence="14">RING finger protein 150-like</fullName>
    </submittedName>
</protein>
<reference evidence="14" key="1">
    <citation type="submission" date="2025-08" db="UniProtKB">
        <authorList>
            <consortium name="RefSeq"/>
        </authorList>
    </citation>
    <scope>IDENTIFICATION</scope>
</reference>
<dbReference type="GeneID" id="106809633"/>
<sequence>MHSFFWKHIFMFLYLNALLKILHCVLCETDLDYPLEGYTVRVVLNVTYIDPQTGHLVSYKSDRDGYYGENKVSAVSGIGVHALTVSNRTDACDPLQPSIARSEPWIALIQRGICNFSEKIRNAAVRSNASAVLVYNDDGGRDAMKTMTHNYKQVVAALISQELGRDIANLIDNGTRVMLYLYPGKRAPMHSAINKTSVLFVSISFIVLMIISLAWLVFYYIQRFRYAHAKDRLARRLLNAAKKALTRIPVRTLKAGDQEIQMEFDSCAVCIENFRAGDVIRILPCKHIFHKSCIDPWLLDQRTCPMCKLDIVKAYGCTEQLQGSSSMESVHNWELEATTSGNSVDLGTREAVVQVHTVDMQPHSDQLSVVMSDELQTADEDHERESLSSSQSQRQTEGTSREVLLFLAPITLDGADRESQLA</sequence>
<evidence type="ECO:0000256" key="3">
    <source>
        <dbReference type="ARBA" id="ARBA00022723"/>
    </source>
</evidence>
<dbReference type="Proteomes" id="UP000695022">
    <property type="component" value="Unplaced"/>
</dbReference>
<dbReference type="SUPFAM" id="SSF57850">
    <property type="entry name" value="RING/U-box"/>
    <property type="match status" value="1"/>
</dbReference>
<organism evidence="13 14">
    <name type="scientific">Priapulus caudatus</name>
    <name type="common">Priapulid worm</name>
    <dbReference type="NCBI Taxonomy" id="37621"/>
    <lineage>
        <taxon>Eukaryota</taxon>
        <taxon>Metazoa</taxon>
        <taxon>Ecdysozoa</taxon>
        <taxon>Scalidophora</taxon>
        <taxon>Priapulida</taxon>
        <taxon>Priapulimorpha</taxon>
        <taxon>Priapulimorphida</taxon>
        <taxon>Priapulidae</taxon>
        <taxon>Priapulus</taxon>
    </lineage>
</organism>
<comment type="subcellular location">
    <subcellularLocation>
        <location evidence="1">Membrane</location>
        <topology evidence="1">Single-pass membrane protein</topology>
    </subcellularLocation>
</comment>